<dbReference type="OrthoDB" id="9801383at2"/>
<organism evidence="2 3">
    <name type="scientific">Polyangium fumosum</name>
    <dbReference type="NCBI Taxonomy" id="889272"/>
    <lineage>
        <taxon>Bacteria</taxon>
        <taxon>Pseudomonadati</taxon>
        <taxon>Myxococcota</taxon>
        <taxon>Polyangia</taxon>
        <taxon>Polyangiales</taxon>
        <taxon>Polyangiaceae</taxon>
        <taxon>Polyangium</taxon>
    </lineage>
</organism>
<feature type="region of interest" description="Disordered" evidence="1">
    <location>
        <begin position="127"/>
        <end position="195"/>
    </location>
</feature>
<dbReference type="Pfam" id="PF01391">
    <property type="entry name" value="Collagen"/>
    <property type="match status" value="1"/>
</dbReference>
<dbReference type="EMBL" id="SSMQ01000030">
    <property type="protein sequence ID" value="TKD03342.1"/>
    <property type="molecule type" value="Genomic_DNA"/>
</dbReference>
<feature type="compositionally biased region" description="Low complexity" evidence="1">
    <location>
        <begin position="143"/>
        <end position="189"/>
    </location>
</feature>
<proteinExistence type="predicted"/>
<comment type="caution">
    <text evidence="2">The sequence shown here is derived from an EMBL/GenBank/DDBJ whole genome shotgun (WGS) entry which is preliminary data.</text>
</comment>
<protein>
    <submittedName>
        <fullName evidence="2">DUF839 domain-containing protein</fullName>
    </submittedName>
</protein>
<reference evidence="2 3" key="1">
    <citation type="submission" date="2019-04" db="EMBL/GenBank/DDBJ databases">
        <authorList>
            <person name="Li Y."/>
            <person name="Wang J."/>
        </authorList>
    </citation>
    <scope>NUCLEOTIDE SEQUENCE [LARGE SCALE GENOMIC DNA]</scope>
    <source>
        <strain evidence="2 3">DSM 14668</strain>
    </source>
</reference>
<dbReference type="PANTHER" id="PTHR35399">
    <property type="entry name" value="SLR8030 PROTEIN"/>
    <property type="match status" value="1"/>
</dbReference>
<dbReference type="AlphaFoldDB" id="A0A4U1J7J0"/>
<dbReference type="InterPro" id="IPR008160">
    <property type="entry name" value="Collagen"/>
</dbReference>
<dbReference type="InterPro" id="IPR008557">
    <property type="entry name" value="PhoX"/>
</dbReference>
<evidence type="ECO:0000313" key="2">
    <source>
        <dbReference type="EMBL" id="TKD03342.1"/>
    </source>
</evidence>
<dbReference type="Proteomes" id="UP000309215">
    <property type="component" value="Unassembled WGS sequence"/>
</dbReference>
<evidence type="ECO:0000256" key="1">
    <source>
        <dbReference type="SAM" id="MobiDB-lite"/>
    </source>
</evidence>
<keyword evidence="3" id="KW-1185">Reference proteome</keyword>
<dbReference type="PANTHER" id="PTHR35399:SF2">
    <property type="entry name" value="DUF839 DOMAIN-CONTAINING PROTEIN"/>
    <property type="match status" value="1"/>
</dbReference>
<name>A0A4U1J7J0_9BACT</name>
<dbReference type="Pfam" id="PF05787">
    <property type="entry name" value="PhoX"/>
    <property type="match status" value="1"/>
</dbReference>
<evidence type="ECO:0000313" key="3">
    <source>
        <dbReference type="Proteomes" id="UP000309215"/>
    </source>
</evidence>
<accession>A0A4U1J7J0</accession>
<sequence>MGQGRGSRHGSHDPLLPLTKQGRFRGACFSRRPFTNNRNEPRVSHNRNETVGNLKRAYASRNRDRLHVTPKRRHVTLARARSERDEPSEVLRMKRKIAGAGPRHLLTLASAGALLAAALGACGSDGKNGAEGRDGVDGQDGTQGPQGEPGSQGPQGEPGAPGEPGSQGPQGEPGAPGEPGSQGPSGEAGIKWPDPSRPLSGMIALSFLDDLGTGAADLGAYVRTRVDQVAKGALPPGVQFPLANVATDSVRAIAGLSGNVVVAWLDPLTFDQIHAAPRFGANNDYVAFFGDGWSDVAGAAPQWNGSGASGWMWVNHEYISNNAPTATTAPVGQHLTLATYLRSMDVLVNDVTSNEWSEASRATYVQESKRQNGGSWFHVVQDPASGEWEVDRGAKAVRYDSTSRTLLHLTGIKTAAEDHDDQGNALPPGVVSGIMGDCSGGQTPWGTVITAEENVQDYYGDLESFWTSEQKLVLGAGADPGGPITFDTKVSPTSEYGLSPDPLTHHARDLYGYLVEIDPGQPEGEYEGKTTKGVGHKKIGAMGRARWENATFAVDAQWKLAPNQRIVVYAGDDRRSGRIFKWVSKNPFAAGMTKADARALLDEGSLYVAHFAGLDNTTGVTMLATGQAPTEAQPGTGQWIHLSTTSTMVAPNAAALGEPGKTVGAALMDMDFNGLGGFLSDDDVRRALFTACAKVGIMELNRPEDVEYNPRDPSGTPRLYVAFTNHGRKTQLDQQGKLIAPAEHDVTSPKRPDAVGNIFAFQEANAADPGASMSFTFFRTWAGTKAAGPYDAANPDNLVIDRDGGVWFGTDGNFGTNKTSDAVYFLDLDPAHAAGQPGIVSATFGKAFRVLAVPSDAEATGPALGPDMRTLFVSVQHPGESVWSVWPNGG</sequence>
<gene>
    <name evidence="2" type="ORF">E8A74_26610</name>
</gene>